<dbReference type="InterPro" id="IPR011008">
    <property type="entry name" value="Dimeric_a/b-barrel"/>
</dbReference>
<dbReference type="InterPro" id="IPR000485">
    <property type="entry name" value="AsnC-type_HTH_dom"/>
</dbReference>
<dbReference type="RefSeq" id="WP_289456328.1">
    <property type="nucleotide sequence ID" value="NZ_JAUCGQ010000002.1"/>
</dbReference>
<dbReference type="PRINTS" id="PR00033">
    <property type="entry name" value="HTHASNC"/>
</dbReference>
<dbReference type="Proteomes" id="UP001529338">
    <property type="component" value="Unassembled WGS sequence"/>
</dbReference>
<dbReference type="InterPro" id="IPR019887">
    <property type="entry name" value="Tscrpt_reg_AsnC/Lrp_C"/>
</dbReference>
<dbReference type="EMBL" id="JAUCGQ010000002">
    <property type="protein sequence ID" value="MDM7856239.1"/>
    <property type="molecule type" value="Genomic_DNA"/>
</dbReference>
<accession>A0ABT7SJ77</accession>
<dbReference type="InterPro" id="IPR036388">
    <property type="entry name" value="WH-like_DNA-bd_sf"/>
</dbReference>
<dbReference type="Gene3D" id="3.30.70.920">
    <property type="match status" value="1"/>
</dbReference>
<dbReference type="PANTHER" id="PTHR30154">
    <property type="entry name" value="LEUCINE-RESPONSIVE REGULATORY PROTEIN"/>
    <property type="match status" value="1"/>
</dbReference>
<proteinExistence type="predicted"/>
<evidence type="ECO:0000256" key="1">
    <source>
        <dbReference type="ARBA" id="ARBA00023015"/>
    </source>
</evidence>
<sequence length="148" mass="15624">MDALDRQIVARLLVDGRATFQTVGAAVGLSAPAVKRRVDAMRARGEIAGFTVVVDPAALGRGVEAYVELFYRGNVSPSQLQRDLAPLPEVVGVATVTGDADAIVHVMAASMAEVERTVERIRTTANVDKTRTAIVMSRLVDRPAGAPG</sequence>
<dbReference type="Gene3D" id="1.10.10.10">
    <property type="entry name" value="Winged helix-like DNA-binding domain superfamily/Winged helix DNA-binding domain"/>
    <property type="match status" value="1"/>
</dbReference>
<keyword evidence="2" id="KW-0238">DNA-binding</keyword>
<organism evidence="5 6">
    <name type="scientific">Cellulomonas alba</name>
    <dbReference type="NCBI Taxonomy" id="3053467"/>
    <lineage>
        <taxon>Bacteria</taxon>
        <taxon>Bacillati</taxon>
        <taxon>Actinomycetota</taxon>
        <taxon>Actinomycetes</taxon>
        <taxon>Micrococcales</taxon>
        <taxon>Cellulomonadaceae</taxon>
        <taxon>Cellulomonas</taxon>
    </lineage>
</organism>
<feature type="domain" description="HTH asnC-type" evidence="4">
    <location>
        <begin position="1"/>
        <end position="62"/>
    </location>
</feature>
<evidence type="ECO:0000256" key="3">
    <source>
        <dbReference type="ARBA" id="ARBA00023163"/>
    </source>
</evidence>
<dbReference type="SMART" id="SM00344">
    <property type="entry name" value="HTH_ASNC"/>
    <property type="match status" value="1"/>
</dbReference>
<gene>
    <name evidence="5" type="ORF">QRT04_14975</name>
</gene>
<dbReference type="InterPro" id="IPR019888">
    <property type="entry name" value="Tscrpt_reg_AsnC-like"/>
</dbReference>
<protein>
    <submittedName>
        <fullName evidence="5">Lrp/AsnC family transcriptional regulator</fullName>
    </submittedName>
</protein>
<dbReference type="PANTHER" id="PTHR30154:SF45">
    <property type="entry name" value="TRANSCRIPTIONAL REGULATORY PROTEIN (PROBABLY ASNC-FAMILY)-RELATED"/>
    <property type="match status" value="1"/>
</dbReference>
<evidence type="ECO:0000256" key="2">
    <source>
        <dbReference type="ARBA" id="ARBA00023125"/>
    </source>
</evidence>
<keyword evidence="3" id="KW-0804">Transcription</keyword>
<reference evidence="5 6" key="1">
    <citation type="submission" date="2023-06" db="EMBL/GenBank/DDBJ databases">
        <title>Cellulomonas sp. MW4 Whole genome sequence.</title>
        <authorList>
            <person name="Park S."/>
        </authorList>
    </citation>
    <scope>NUCLEOTIDE SEQUENCE [LARGE SCALE GENOMIC DNA]</scope>
    <source>
        <strain evidence="5 6">MW4</strain>
    </source>
</reference>
<evidence type="ECO:0000313" key="5">
    <source>
        <dbReference type="EMBL" id="MDM7856239.1"/>
    </source>
</evidence>
<dbReference type="Pfam" id="PF01037">
    <property type="entry name" value="AsnC_trans_reg"/>
    <property type="match status" value="1"/>
</dbReference>
<keyword evidence="6" id="KW-1185">Reference proteome</keyword>
<evidence type="ECO:0000259" key="4">
    <source>
        <dbReference type="PROSITE" id="PS50956"/>
    </source>
</evidence>
<name>A0ABT7SJ77_9CELL</name>
<keyword evidence="1" id="KW-0805">Transcription regulation</keyword>
<comment type="caution">
    <text evidence="5">The sequence shown here is derived from an EMBL/GenBank/DDBJ whole genome shotgun (WGS) entry which is preliminary data.</text>
</comment>
<dbReference type="InterPro" id="IPR036390">
    <property type="entry name" value="WH_DNA-bd_sf"/>
</dbReference>
<evidence type="ECO:0000313" key="6">
    <source>
        <dbReference type="Proteomes" id="UP001529338"/>
    </source>
</evidence>
<dbReference type="SUPFAM" id="SSF54909">
    <property type="entry name" value="Dimeric alpha+beta barrel"/>
    <property type="match status" value="1"/>
</dbReference>
<dbReference type="Pfam" id="PF13404">
    <property type="entry name" value="HTH_AsnC-type"/>
    <property type="match status" value="1"/>
</dbReference>
<dbReference type="SUPFAM" id="SSF46785">
    <property type="entry name" value="Winged helix' DNA-binding domain"/>
    <property type="match status" value="1"/>
</dbReference>
<dbReference type="PROSITE" id="PS50956">
    <property type="entry name" value="HTH_ASNC_2"/>
    <property type="match status" value="1"/>
</dbReference>